<proteinExistence type="predicted"/>
<dbReference type="EMBL" id="WTYV01000004">
    <property type="protein sequence ID" value="MXO72365.1"/>
    <property type="molecule type" value="Genomic_DNA"/>
</dbReference>
<keyword evidence="1" id="KW-1133">Transmembrane helix</keyword>
<reference evidence="2 3" key="1">
    <citation type="submission" date="2019-12" db="EMBL/GenBank/DDBJ databases">
        <title>Genomic-based taxomic classification of the family Erythrobacteraceae.</title>
        <authorList>
            <person name="Xu L."/>
        </authorList>
    </citation>
    <scope>NUCLEOTIDE SEQUENCE [LARGE SCALE GENOMIC DNA]</scope>
    <source>
        <strain evidence="2 3">M0322</strain>
    </source>
</reference>
<gene>
    <name evidence="2" type="ORF">GRI99_12075</name>
</gene>
<evidence type="ECO:0000313" key="3">
    <source>
        <dbReference type="Proteomes" id="UP000466966"/>
    </source>
</evidence>
<dbReference type="Proteomes" id="UP000466966">
    <property type="component" value="Unassembled WGS sequence"/>
</dbReference>
<keyword evidence="1" id="KW-0472">Membrane</keyword>
<evidence type="ECO:0000313" key="2">
    <source>
        <dbReference type="EMBL" id="MXO72365.1"/>
    </source>
</evidence>
<sequence>MARRVIDLLRAAWERLGGSWRVRAFYVAACALAVLVALLFDPDAGLLLLAAAFITRATWVNADFTGAK</sequence>
<evidence type="ECO:0000256" key="1">
    <source>
        <dbReference type="SAM" id="Phobius"/>
    </source>
</evidence>
<comment type="caution">
    <text evidence="2">The sequence shown here is derived from an EMBL/GenBank/DDBJ whole genome shotgun (WGS) entry which is preliminary data.</text>
</comment>
<accession>A0A844YVJ7</accession>
<keyword evidence="1" id="KW-0812">Transmembrane</keyword>
<protein>
    <submittedName>
        <fullName evidence="2">Uncharacterized protein</fullName>
    </submittedName>
</protein>
<dbReference type="RefSeq" id="WP_160772273.1">
    <property type="nucleotide sequence ID" value="NZ_WTYV01000004.1"/>
</dbReference>
<organism evidence="2 3">
    <name type="scientific">Alteraurantiacibacter buctensis</name>
    <dbReference type="NCBI Taxonomy" id="1503981"/>
    <lineage>
        <taxon>Bacteria</taxon>
        <taxon>Pseudomonadati</taxon>
        <taxon>Pseudomonadota</taxon>
        <taxon>Alphaproteobacteria</taxon>
        <taxon>Sphingomonadales</taxon>
        <taxon>Erythrobacteraceae</taxon>
        <taxon>Alteraurantiacibacter</taxon>
    </lineage>
</organism>
<feature type="transmembrane region" description="Helical" evidence="1">
    <location>
        <begin position="20"/>
        <end position="40"/>
    </location>
</feature>
<keyword evidence="3" id="KW-1185">Reference proteome</keyword>
<dbReference type="AlphaFoldDB" id="A0A844YVJ7"/>
<name>A0A844YVJ7_9SPHN</name>